<accession>A0A292PRV8</accession>
<sequence length="184" mass="20063">MHILTQNRTYFLDITTLGWGAFLPGESNEAGNLKTAPGPPSITKCLCDVHNDSGALFNLHDISHQGMQGIQVMNYATGEVRNGVFRRGNLVMGLAKRIATGSRLSGDAPGGFWRKKRGEGRIFNPKLVGSFAVFAERPLRDDVMESYVGDVVHLLPLRRKYNGILEGEGRLGGKVQSATLGRLP</sequence>
<reference evidence="1" key="1">
    <citation type="submission" date="2015-10" db="EMBL/GenBank/DDBJ databases">
        <authorList>
            <person name="Regsiter A."/>
            <person name="william w."/>
        </authorList>
    </citation>
    <scope>NUCLEOTIDE SEQUENCE</scope>
    <source>
        <strain evidence="1">Montdore</strain>
    </source>
</reference>
<dbReference type="InterPro" id="IPR036397">
    <property type="entry name" value="RNaseH_sf"/>
</dbReference>
<dbReference type="Gene3D" id="3.30.420.10">
    <property type="entry name" value="Ribonuclease H-like superfamily/Ribonuclease H"/>
    <property type="match status" value="1"/>
</dbReference>
<dbReference type="PANTHER" id="PTHR43040:SF1">
    <property type="entry name" value="RIBONUCLEASE D"/>
    <property type="match status" value="1"/>
</dbReference>
<evidence type="ECO:0000313" key="1">
    <source>
        <dbReference type="EMBL" id="CUS09220.1"/>
    </source>
</evidence>
<proteinExistence type="predicted"/>
<dbReference type="AlphaFoldDB" id="A0A292PRV8"/>
<dbReference type="EMBL" id="LN891092">
    <property type="protein sequence ID" value="CUS09220.1"/>
    <property type="molecule type" value="Genomic_DNA"/>
</dbReference>
<organism evidence="1 2">
    <name type="scientific">Tuber aestivum</name>
    <name type="common">summer truffle</name>
    <dbReference type="NCBI Taxonomy" id="59557"/>
    <lineage>
        <taxon>Eukaryota</taxon>
        <taxon>Fungi</taxon>
        <taxon>Dikarya</taxon>
        <taxon>Ascomycota</taxon>
        <taxon>Pezizomycotina</taxon>
        <taxon>Pezizomycetes</taxon>
        <taxon>Pezizales</taxon>
        <taxon>Tuberaceae</taxon>
        <taxon>Tuber</taxon>
    </lineage>
</organism>
<dbReference type="GO" id="GO:0003676">
    <property type="term" value="F:nucleic acid binding"/>
    <property type="evidence" value="ECO:0007669"/>
    <property type="project" value="InterPro"/>
</dbReference>
<protein>
    <submittedName>
        <fullName evidence="1">Uncharacterized protein</fullName>
    </submittedName>
</protein>
<dbReference type="InterPro" id="IPR012337">
    <property type="entry name" value="RNaseH-like_sf"/>
</dbReference>
<gene>
    <name evidence="1" type="ORF">GSTUAT00006700001</name>
</gene>
<evidence type="ECO:0000313" key="2">
    <source>
        <dbReference type="Proteomes" id="UP001412239"/>
    </source>
</evidence>
<keyword evidence="2" id="KW-1185">Reference proteome</keyword>
<dbReference type="SUPFAM" id="SSF53098">
    <property type="entry name" value="Ribonuclease H-like"/>
    <property type="match status" value="1"/>
</dbReference>
<dbReference type="Proteomes" id="UP001412239">
    <property type="component" value="Unassembled WGS sequence"/>
</dbReference>
<name>A0A292PRV8_9PEZI</name>
<dbReference type="PANTHER" id="PTHR43040">
    <property type="entry name" value="RIBONUCLEASE D"/>
    <property type="match status" value="1"/>
</dbReference>